<gene>
    <name evidence="12" type="ORF">GLOIN_2v1696455</name>
</gene>
<keyword evidence="6" id="KW-0333">Golgi apparatus</keyword>
<evidence type="ECO:0000256" key="8">
    <source>
        <dbReference type="ARBA" id="ARBA00046280"/>
    </source>
</evidence>
<keyword evidence="3 10" id="KW-0812">Transmembrane</keyword>
<proteinExistence type="predicted"/>
<dbReference type="CDD" id="cd15853">
    <property type="entry name" value="SNARE_Bet1"/>
    <property type="match status" value="1"/>
</dbReference>
<dbReference type="VEuPathDB" id="FungiDB:RhiirFUN_025092"/>
<name>A0A2P4PAJ1_RHIID</name>
<protein>
    <recommendedName>
        <fullName evidence="11">t-SNARE coiled-coil homology domain-containing protein</fullName>
    </recommendedName>
</protein>
<dbReference type="PANTHER" id="PTHR12791">
    <property type="entry name" value="GOLGI SNARE BET1-RELATED"/>
    <property type="match status" value="1"/>
</dbReference>
<sequence length="162" mass="18419">MTDNNLPVIFFSFLVQPFKKFLIMNQARRVRTYNNHQNRAALFTGASASGTSPALRTNTPSSNYTSTSPHLDLESQNDEKIEGLTGKVMIFKEIALSIGESVKESNNLISTMSDEYSGTSSYIGGTMDKLKRLSNTQSSHFTWWLIFLVLITLIFFYYIFFR</sequence>
<dbReference type="EMBL" id="AUPC02000301">
    <property type="protein sequence ID" value="POG62416.1"/>
    <property type="molecule type" value="Genomic_DNA"/>
</dbReference>
<evidence type="ECO:0000256" key="7">
    <source>
        <dbReference type="ARBA" id="ARBA00023136"/>
    </source>
</evidence>
<comment type="subcellular location">
    <subcellularLocation>
        <location evidence="8">Endomembrane system</location>
        <topology evidence="8">Single-pass type IV membrane protein</topology>
    </subcellularLocation>
    <subcellularLocation>
        <location evidence="1">Golgi apparatus membrane</location>
    </subcellularLocation>
</comment>
<accession>A0A2P4PAJ1</accession>
<evidence type="ECO:0000256" key="6">
    <source>
        <dbReference type="ARBA" id="ARBA00023034"/>
    </source>
</evidence>
<evidence type="ECO:0000256" key="4">
    <source>
        <dbReference type="ARBA" id="ARBA00022927"/>
    </source>
</evidence>
<keyword evidence="13" id="KW-1185">Reference proteome</keyword>
<dbReference type="GO" id="GO:0000139">
    <property type="term" value="C:Golgi membrane"/>
    <property type="evidence" value="ECO:0007669"/>
    <property type="project" value="UniProtKB-SubCell"/>
</dbReference>
<dbReference type="PROSITE" id="PS50192">
    <property type="entry name" value="T_SNARE"/>
    <property type="match status" value="1"/>
</dbReference>
<dbReference type="InterPro" id="IPR000727">
    <property type="entry name" value="T_SNARE_dom"/>
</dbReference>
<dbReference type="SUPFAM" id="SSF58038">
    <property type="entry name" value="SNARE fusion complex"/>
    <property type="match status" value="1"/>
</dbReference>
<evidence type="ECO:0000256" key="9">
    <source>
        <dbReference type="SAM" id="MobiDB-lite"/>
    </source>
</evidence>
<evidence type="ECO:0000256" key="10">
    <source>
        <dbReference type="SAM" id="Phobius"/>
    </source>
</evidence>
<dbReference type="Gene3D" id="1.20.5.110">
    <property type="match status" value="1"/>
</dbReference>
<dbReference type="InterPro" id="IPR039899">
    <property type="entry name" value="BET1_SNARE"/>
</dbReference>
<dbReference type="Proteomes" id="UP000018888">
    <property type="component" value="Unassembled WGS sequence"/>
</dbReference>
<keyword evidence="5 10" id="KW-1133">Transmembrane helix</keyword>
<reference evidence="12 13" key="2">
    <citation type="journal article" date="2018" name="New Phytol.">
        <title>High intraspecific genome diversity in the model arbuscular mycorrhizal symbiont Rhizophagus irregularis.</title>
        <authorList>
            <person name="Chen E.C.H."/>
            <person name="Morin E."/>
            <person name="Beaudet D."/>
            <person name="Noel J."/>
            <person name="Yildirir G."/>
            <person name="Ndikumana S."/>
            <person name="Charron P."/>
            <person name="St-Onge C."/>
            <person name="Giorgi J."/>
            <person name="Kruger M."/>
            <person name="Marton T."/>
            <person name="Ropars J."/>
            <person name="Grigoriev I.V."/>
            <person name="Hainaut M."/>
            <person name="Henrissat B."/>
            <person name="Roux C."/>
            <person name="Martin F."/>
            <person name="Corradi N."/>
        </authorList>
    </citation>
    <scope>NUCLEOTIDE SEQUENCE [LARGE SCALE GENOMIC DNA]</scope>
    <source>
        <strain evidence="12 13">DAOM 197198</strain>
    </source>
</reference>
<evidence type="ECO:0000256" key="5">
    <source>
        <dbReference type="ARBA" id="ARBA00022989"/>
    </source>
</evidence>
<dbReference type="AlphaFoldDB" id="A0A2P4PAJ1"/>
<reference evidence="12 13" key="1">
    <citation type="journal article" date="2013" name="Proc. Natl. Acad. Sci. U.S.A.">
        <title>Genome of an arbuscular mycorrhizal fungus provides insight into the oldest plant symbiosis.</title>
        <authorList>
            <person name="Tisserant E."/>
            <person name="Malbreil M."/>
            <person name="Kuo A."/>
            <person name="Kohler A."/>
            <person name="Symeonidi A."/>
            <person name="Balestrini R."/>
            <person name="Charron P."/>
            <person name="Duensing N."/>
            <person name="Frei Dit Frey N."/>
            <person name="Gianinazzi-Pearson V."/>
            <person name="Gilbert L.B."/>
            <person name="Handa Y."/>
            <person name="Herr J.R."/>
            <person name="Hijri M."/>
            <person name="Koul R."/>
            <person name="Kawaguchi M."/>
            <person name="Krajinski F."/>
            <person name="Lammers P.J."/>
            <person name="Masclaux F.G."/>
            <person name="Murat C."/>
            <person name="Morin E."/>
            <person name="Ndikumana S."/>
            <person name="Pagni M."/>
            <person name="Petitpierre D."/>
            <person name="Requena N."/>
            <person name="Rosikiewicz P."/>
            <person name="Riley R."/>
            <person name="Saito K."/>
            <person name="San Clemente H."/>
            <person name="Shapiro H."/>
            <person name="van Tuinen D."/>
            <person name="Becard G."/>
            <person name="Bonfante P."/>
            <person name="Paszkowski U."/>
            <person name="Shachar-Hill Y.Y."/>
            <person name="Tuskan G.A."/>
            <person name="Young P.W."/>
            <person name="Sanders I.R."/>
            <person name="Henrissat B."/>
            <person name="Rensing S.A."/>
            <person name="Grigoriev I.V."/>
            <person name="Corradi N."/>
            <person name="Roux C."/>
            <person name="Martin F."/>
        </authorList>
    </citation>
    <scope>NUCLEOTIDE SEQUENCE [LARGE SCALE GENOMIC DNA]</scope>
    <source>
        <strain evidence="12 13">DAOM 197198</strain>
    </source>
</reference>
<feature type="transmembrane region" description="Helical" evidence="10">
    <location>
        <begin position="141"/>
        <end position="160"/>
    </location>
</feature>
<evidence type="ECO:0000256" key="1">
    <source>
        <dbReference type="ARBA" id="ARBA00004394"/>
    </source>
</evidence>
<organism evidence="12 13">
    <name type="scientific">Rhizophagus irregularis (strain DAOM 181602 / DAOM 197198 / MUCL 43194)</name>
    <name type="common">Arbuscular mycorrhizal fungus</name>
    <name type="synonym">Glomus intraradices</name>
    <dbReference type="NCBI Taxonomy" id="747089"/>
    <lineage>
        <taxon>Eukaryota</taxon>
        <taxon>Fungi</taxon>
        <taxon>Fungi incertae sedis</taxon>
        <taxon>Mucoromycota</taxon>
        <taxon>Glomeromycotina</taxon>
        <taxon>Glomeromycetes</taxon>
        <taxon>Glomerales</taxon>
        <taxon>Glomeraceae</taxon>
        <taxon>Rhizophagus</taxon>
    </lineage>
</organism>
<keyword evidence="2" id="KW-0813">Transport</keyword>
<evidence type="ECO:0000259" key="11">
    <source>
        <dbReference type="PROSITE" id="PS50192"/>
    </source>
</evidence>
<keyword evidence="4" id="KW-0653">Protein transport</keyword>
<evidence type="ECO:0000313" key="12">
    <source>
        <dbReference type="EMBL" id="POG62416.1"/>
    </source>
</evidence>
<feature type="region of interest" description="Disordered" evidence="9">
    <location>
        <begin position="49"/>
        <end position="70"/>
    </location>
</feature>
<evidence type="ECO:0000313" key="13">
    <source>
        <dbReference type="Proteomes" id="UP000018888"/>
    </source>
</evidence>
<comment type="caution">
    <text evidence="12">The sequence shown here is derived from an EMBL/GenBank/DDBJ whole genome shotgun (WGS) entry which is preliminary data.</text>
</comment>
<evidence type="ECO:0000256" key="3">
    <source>
        <dbReference type="ARBA" id="ARBA00022692"/>
    </source>
</evidence>
<evidence type="ECO:0000256" key="2">
    <source>
        <dbReference type="ARBA" id="ARBA00022448"/>
    </source>
</evidence>
<dbReference type="GO" id="GO:0015031">
    <property type="term" value="P:protein transport"/>
    <property type="evidence" value="ECO:0007669"/>
    <property type="project" value="UniProtKB-KW"/>
</dbReference>
<feature type="domain" description="T-SNARE coiled-coil homology" evidence="11">
    <location>
        <begin position="71"/>
        <end position="133"/>
    </location>
</feature>
<feature type="compositionally biased region" description="Low complexity" evidence="9">
    <location>
        <begin position="57"/>
        <end position="69"/>
    </location>
</feature>
<keyword evidence="7 10" id="KW-0472">Membrane</keyword>